<evidence type="ECO:0000313" key="2">
    <source>
        <dbReference type="Proteomes" id="UP000266568"/>
    </source>
</evidence>
<dbReference type="InterPro" id="IPR000600">
    <property type="entry name" value="ROK"/>
</dbReference>
<name>A0A397P992_9SPHN</name>
<dbReference type="Pfam" id="PF13412">
    <property type="entry name" value="HTH_24"/>
    <property type="match status" value="1"/>
</dbReference>
<dbReference type="Gene3D" id="1.10.10.10">
    <property type="entry name" value="Winged helix-like DNA-binding domain superfamily/Winged helix DNA-binding domain"/>
    <property type="match status" value="1"/>
</dbReference>
<evidence type="ECO:0000313" key="1">
    <source>
        <dbReference type="EMBL" id="RIA43725.1"/>
    </source>
</evidence>
<dbReference type="PANTHER" id="PTHR18964">
    <property type="entry name" value="ROK (REPRESSOR, ORF, KINASE) FAMILY"/>
    <property type="match status" value="1"/>
</dbReference>
<dbReference type="InterPro" id="IPR036390">
    <property type="entry name" value="WH_DNA-bd_sf"/>
</dbReference>
<gene>
    <name evidence="1" type="ORF">DFR49_1953</name>
</gene>
<dbReference type="Pfam" id="PF00480">
    <property type="entry name" value="ROK"/>
    <property type="match status" value="1"/>
</dbReference>
<reference evidence="1 2" key="1">
    <citation type="submission" date="2018-08" db="EMBL/GenBank/DDBJ databases">
        <title>Genomic Encyclopedia of Type Strains, Phase IV (KMG-IV): sequencing the most valuable type-strain genomes for metagenomic binning, comparative biology and taxonomic classification.</title>
        <authorList>
            <person name="Goeker M."/>
        </authorList>
    </citation>
    <scope>NUCLEOTIDE SEQUENCE [LARGE SCALE GENOMIC DNA]</scope>
    <source>
        <strain evidence="1 2">DSM 25527</strain>
    </source>
</reference>
<comment type="caution">
    <text evidence="1">The sequence shown here is derived from an EMBL/GenBank/DDBJ whole genome shotgun (WGS) entry which is preliminary data.</text>
</comment>
<dbReference type="AlphaFoldDB" id="A0A397P992"/>
<dbReference type="OrthoDB" id="49685at2"/>
<dbReference type="InterPro" id="IPR036388">
    <property type="entry name" value="WH-like_DNA-bd_sf"/>
</dbReference>
<proteinExistence type="predicted"/>
<accession>A0A397P992</accession>
<dbReference type="RefSeq" id="WP_119035545.1">
    <property type="nucleotide sequence ID" value="NZ_QXDC01000003.1"/>
</dbReference>
<dbReference type="InterPro" id="IPR043129">
    <property type="entry name" value="ATPase_NBD"/>
</dbReference>
<keyword evidence="2" id="KW-1185">Reference proteome</keyword>
<dbReference type="GO" id="GO:0009384">
    <property type="term" value="F:N-acylmannosamine kinase activity"/>
    <property type="evidence" value="ECO:0007669"/>
    <property type="project" value="TreeGrafter"/>
</dbReference>
<dbReference type="Proteomes" id="UP000266568">
    <property type="component" value="Unassembled WGS sequence"/>
</dbReference>
<organism evidence="1 2">
    <name type="scientific">Hephaestia caeni</name>
    <dbReference type="NCBI Taxonomy" id="645617"/>
    <lineage>
        <taxon>Bacteria</taxon>
        <taxon>Pseudomonadati</taxon>
        <taxon>Pseudomonadota</taxon>
        <taxon>Alphaproteobacteria</taxon>
        <taxon>Sphingomonadales</taxon>
        <taxon>Sphingomonadaceae</taxon>
        <taxon>Hephaestia</taxon>
    </lineage>
</organism>
<dbReference type="EMBL" id="QXDC01000003">
    <property type="protein sequence ID" value="RIA43725.1"/>
    <property type="molecule type" value="Genomic_DNA"/>
</dbReference>
<protein>
    <submittedName>
        <fullName evidence="1">MarR family transcriptional regulator</fullName>
    </submittedName>
</protein>
<sequence>MSVLPTPGRVRLSGTNLERAADHNQRVTLHAIRVNGSLTRVDLAAITGLTPPAIANITKRLLGDGLIEEAGQRRGGRGQPPTKLVIKRDACHAIGINIDRDHITLVLVDFAGQTLARVSEEVDFALPGHVRDLYRRSVRGMLDDAGVKRASLVGLGVAVPDDLGLVDLPGRPATYAEWDAIDMAELFEEPFDLPVFVENDAAAAAMGEMQLGLGQKLSSFFYILISSGLGGGIVVDGAYFRGADGRSGELGFLRAPTEDGGIQQVQKLVSLSGLAKHLAADGLTLADALAADRSARAETSIQTWIDRVAQRLYVPLEAINCLVNPGMVLIGGRLPKDLVERLATAAQARLKERGDNIPVIAPVARAALSEDAPAVGAAILPFSHFLLPKPGALWKAPADTTRRTARHA</sequence>
<dbReference type="PANTHER" id="PTHR18964:SF169">
    <property type="entry name" value="N-ACETYLMANNOSAMINE KINASE"/>
    <property type="match status" value="1"/>
</dbReference>
<dbReference type="SUPFAM" id="SSF53067">
    <property type="entry name" value="Actin-like ATPase domain"/>
    <property type="match status" value="1"/>
</dbReference>
<dbReference type="SUPFAM" id="SSF46785">
    <property type="entry name" value="Winged helix' DNA-binding domain"/>
    <property type="match status" value="1"/>
</dbReference>
<dbReference type="GO" id="GO:0019262">
    <property type="term" value="P:N-acetylneuraminate catabolic process"/>
    <property type="evidence" value="ECO:0007669"/>
    <property type="project" value="TreeGrafter"/>
</dbReference>
<dbReference type="Gene3D" id="3.30.420.40">
    <property type="match status" value="2"/>
</dbReference>